<name>A0A6J7TKU5_9ZZZZ</name>
<gene>
    <name evidence="1" type="ORF">UFOPK4301_01193</name>
</gene>
<organism evidence="1">
    <name type="scientific">freshwater metagenome</name>
    <dbReference type="NCBI Taxonomy" id="449393"/>
    <lineage>
        <taxon>unclassified sequences</taxon>
        <taxon>metagenomes</taxon>
        <taxon>ecological metagenomes</taxon>
    </lineage>
</organism>
<reference evidence="1" key="1">
    <citation type="submission" date="2020-05" db="EMBL/GenBank/DDBJ databases">
        <authorList>
            <person name="Chiriac C."/>
            <person name="Salcher M."/>
            <person name="Ghai R."/>
            <person name="Kavagutti S V."/>
        </authorList>
    </citation>
    <scope>NUCLEOTIDE SEQUENCE</scope>
</reference>
<evidence type="ECO:0000313" key="1">
    <source>
        <dbReference type="EMBL" id="CAB5054125.1"/>
    </source>
</evidence>
<dbReference type="EMBL" id="CAFBQG010000177">
    <property type="protein sequence ID" value="CAB5054125.1"/>
    <property type="molecule type" value="Genomic_DNA"/>
</dbReference>
<proteinExistence type="predicted"/>
<protein>
    <submittedName>
        <fullName evidence="1">Unannotated protein</fullName>
    </submittedName>
</protein>
<accession>A0A6J7TKU5</accession>
<sequence length="151" mass="16172">MSVPPGIFKYPKSLASAILRTMDRPTNATLRLFFVATSITCWTRCTCEANEATITRPVAPLITCCKVGMMSFSLVTNPGTSAFVESTRNKSTPLSPRRAKAFKSVTRPSSGNWSILKSPVIKIVPAGVVTATANASGIEWFTAINSTVNSP</sequence>
<dbReference type="AlphaFoldDB" id="A0A6J7TKU5"/>